<proteinExistence type="inferred from homology"/>
<dbReference type="GO" id="GO:0005975">
    <property type="term" value="P:carbohydrate metabolic process"/>
    <property type="evidence" value="ECO:0007669"/>
    <property type="project" value="UniProtKB-ARBA"/>
</dbReference>
<dbReference type="InterPro" id="IPR002347">
    <property type="entry name" value="SDR_fam"/>
</dbReference>
<comment type="similarity">
    <text evidence="1">Belongs to the short-chain dehydrogenases/reductases (SDR) family.</text>
</comment>
<evidence type="ECO:0000256" key="3">
    <source>
        <dbReference type="ARBA" id="ARBA00023002"/>
    </source>
</evidence>
<evidence type="ECO:0000313" key="7">
    <source>
        <dbReference type="EMBL" id="OZJ06144.1"/>
    </source>
</evidence>
<reference evidence="7 8" key="1">
    <citation type="journal article" date="2017" name="Mycologia">
        <title>Bifiguratus adelaidae, gen. et sp. nov., a new member of Mucoromycotina in endophytic and soil-dwelling habitats.</title>
        <authorList>
            <person name="Torres-Cruz T.J."/>
            <person name="Billingsley Tobias T.L."/>
            <person name="Almatruk M."/>
            <person name="Hesse C."/>
            <person name="Kuske C.R."/>
            <person name="Desiro A."/>
            <person name="Benucci G.M."/>
            <person name="Bonito G."/>
            <person name="Stajich J.E."/>
            <person name="Dunlap C."/>
            <person name="Arnold A.E."/>
            <person name="Porras-Alfaro A."/>
        </authorList>
    </citation>
    <scope>NUCLEOTIDE SEQUENCE [LARGE SCALE GENOMIC DNA]</scope>
    <source>
        <strain evidence="7 8">AZ0501</strain>
    </source>
</reference>
<dbReference type="Pfam" id="PF13561">
    <property type="entry name" value="adh_short_C2"/>
    <property type="match status" value="1"/>
</dbReference>
<dbReference type="InterPro" id="IPR020904">
    <property type="entry name" value="Sc_DH/Rdtase_CS"/>
</dbReference>
<organism evidence="7 8">
    <name type="scientific">Bifiguratus adelaidae</name>
    <dbReference type="NCBI Taxonomy" id="1938954"/>
    <lineage>
        <taxon>Eukaryota</taxon>
        <taxon>Fungi</taxon>
        <taxon>Fungi incertae sedis</taxon>
        <taxon>Mucoromycota</taxon>
        <taxon>Mucoromycotina</taxon>
        <taxon>Endogonomycetes</taxon>
        <taxon>Endogonales</taxon>
        <taxon>Endogonales incertae sedis</taxon>
        <taxon>Bifiguratus</taxon>
    </lineage>
</organism>
<evidence type="ECO:0000256" key="4">
    <source>
        <dbReference type="ARBA" id="ARBA00060719"/>
    </source>
</evidence>
<dbReference type="Gene3D" id="3.40.50.720">
    <property type="entry name" value="NAD(P)-binding Rossmann-like Domain"/>
    <property type="match status" value="1"/>
</dbReference>
<evidence type="ECO:0000256" key="1">
    <source>
        <dbReference type="ARBA" id="ARBA00006484"/>
    </source>
</evidence>
<dbReference type="GO" id="GO:0050664">
    <property type="term" value="F:oxidoreductase activity, acting on NAD(P)H, oxygen as acceptor"/>
    <property type="evidence" value="ECO:0007669"/>
    <property type="project" value="TreeGrafter"/>
</dbReference>
<dbReference type="InterPro" id="IPR036291">
    <property type="entry name" value="NAD(P)-bd_dom_sf"/>
</dbReference>
<dbReference type="NCBIfam" id="NF005559">
    <property type="entry name" value="PRK07231.1"/>
    <property type="match status" value="1"/>
</dbReference>
<dbReference type="OrthoDB" id="1669814at2759"/>
<accession>A0A261Y6M3</accession>
<dbReference type="Proteomes" id="UP000242875">
    <property type="component" value="Unassembled WGS sequence"/>
</dbReference>
<sequence length="263" mass="27705">MEILPKGLQSFCLRGKVAAVTGGSRGIGLAVVKALAAAGADVAITYVSSDATHETARQVSQEFGVKCLAYKAEITDHVAIAGALNAIAKDYGKLDILVANAGISANGNTEDFDPDLFKRIHDVNVNGVFFTIQAGAKIMLKQGGGNIITMSSISASIVNRPQFQAAYNSSKAAVSMLTKCVATEWATRGVRVNAVCPGYVLTDMTNEFISKNEAMGKQWQELTPLKRFGTPEEIGGAVVWLASDASSYVVGAEITVDGGYSCW</sequence>
<keyword evidence="2" id="KW-0521">NADP</keyword>
<keyword evidence="8" id="KW-1185">Reference proteome</keyword>
<dbReference type="GO" id="GO:0047038">
    <property type="term" value="F:D-arabinitol 2-dehydrogenase activity"/>
    <property type="evidence" value="ECO:0007669"/>
    <property type="project" value="UniProtKB-EC"/>
</dbReference>
<dbReference type="FunFam" id="3.40.50.720:FF:000240">
    <property type="entry name" value="SDR family oxidoreductase"/>
    <property type="match status" value="1"/>
</dbReference>
<evidence type="ECO:0000256" key="6">
    <source>
        <dbReference type="ARBA" id="ARBA00070881"/>
    </source>
</evidence>
<dbReference type="PRINTS" id="PR00080">
    <property type="entry name" value="SDRFAMILY"/>
</dbReference>
<comment type="pathway">
    <text evidence="4">Carbohydrate metabolism; D-arabinitol metabolism.</text>
</comment>
<protein>
    <recommendedName>
        <fullName evidence="6">D-arabinitol 2-dehydrogenase [ribulose-forming]</fullName>
        <ecNumber evidence="5">1.1.1.250</ecNumber>
    </recommendedName>
</protein>
<dbReference type="PRINTS" id="PR00081">
    <property type="entry name" value="GDHRDH"/>
</dbReference>
<name>A0A261Y6M3_9FUNG</name>
<dbReference type="SUPFAM" id="SSF51735">
    <property type="entry name" value="NAD(P)-binding Rossmann-fold domains"/>
    <property type="match status" value="1"/>
</dbReference>
<evidence type="ECO:0000256" key="2">
    <source>
        <dbReference type="ARBA" id="ARBA00022857"/>
    </source>
</evidence>
<dbReference type="EMBL" id="MVBO01000006">
    <property type="protein sequence ID" value="OZJ06144.1"/>
    <property type="molecule type" value="Genomic_DNA"/>
</dbReference>
<dbReference type="PANTHER" id="PTHR43008">
    <property type="entry name" value="BENZIL REDUCTASE"/>
    <property type="match status" value="1"/>
</dbReference>
<dbReference type="PANTHER" id="PTHR43008:SF4">
    <property type="entry name" value="CHAIN DEHYDROGENASE, PUTATIVE (AFU_ORTHOLOGUE AFUA_4G08710)-RELATED"/>
    <property type="match status" value="1"/>
</dbReference>
<comment type="caution">
    <text evidence="7">The sequence shown here is derived from an EMBL/GenBank/DDBJ whole genome shotgun (WGS) entry which is preliminary data.</text>
</comment>
<keyword evidence="3" id="KW-0560">Oxidoreductase</keyword>
<dbReference type="EC" id="1.1.1.250" evidence="5"/>
<gene>
    <name evidence="7" type="ORF">BZG36_00960</name>
</gene>
<evidence type="ECO:0000313" key="8">
    <source>
        <dbReference type="Proteomes" id="UP000242875"/>
    </source>
</evidence>
<dbReference type="PROSITE" id="PS00061">
    <property type="entry name" value="ADH_SHORT"/>
    <property type="match status" value="1"/>
</dbReference>
<dbReference type="AlphaFoldDB" id="A0A261Y6M3"/>
<evidence type="ECO:0000256" key="5">
    <source>
        <dbReference type="ARBA" id="ARBA00066831"/>
    </source>
</evidence>